<sequence length="767" mass="88935">MGISDGLKDWREYQFINIAKSGGSTQSNDVIQSKEYEYILKNIKENWSEHQLTKEHFQIFQDNVKGLKGSIATFTNANFQNYKCNADFVKDVLNEYDTKTAKEIAETKGMECFKNLKNSPSSETKNVPPSSSEEEQLKKLINLVIECKNFIRNLNSEGAEGSFLDILSFMEKPEKIFEDLKKIFDLSKIQSKKLDEAILEKIFKEHVKNRIQKNTGKVYKNAIVEGAGPIGLYATYKLFMEGMNVTVINDRSENYIRTQLVIFDRKWVSQMRLFFGTEFDKLFFEKDSVGKMLDDELVLISIKDMEIALMERLKKVSNYVENKEKEKNDEEKSFLNLIYEIAVLDIVNENYEKPFVVVGKREKSNEQKEYKPEEIISAFEAKEKLSSIGSKKIGIIFDFLFCAGGANDKIRDKILGAPQELTEAINYGVTIFKKKHLDKDVIKENASAFFKPIGEMEKYLKEQLDKLNKESNFLSEELKKDFAKLTDQICENKISSRKRCGKVHHVVDVNNQGFQVNICLFETNPFLYMSTNTPPALVNFIKKFKNKKSEIVNKWNWMKYLRIKDKYKDLMKKYEDFYVKLQKSWAIALFKFAYTVIDNGSKKTVIEEKEEKKEDEKKKGKKRTANGKVKKDSAKKSENQNAKENEEEIQILEFDQYNINTNTFWVQIKAVENPVKEIKGTKDSAIVAAIGDANTSPHFKTLSGRLGVDTAILEIKKYKESEVLEGKEYYDLVENLLIVLQKVKKRVLEKAQHFITVLDMFEYILKD</sequence>
<accession>A0A1I8BVU5</accession>
<evidence type="ECO:0000313" key="2">
    <source>
        <dbReference type="Proteomes" id="UP000095281"/>
    </source>
</evidence>
<feature type="region of interest" description="Disordered" evidence="1">
    <location>
        <begin position="608"/>
        <end position="644"/>
    </location>
</feature>
<keyword evidence="2" id="KW-1185">Reference proteome</keyword>
<evidence type="ECO:0000256" key="1">
    <source>
        <dbReference type="SAM" id="MobiDB-lite"/>
    </source>
</evidence>
<dbReference type="AlphaFoldDB" id="A0A1I8BVU5"/>
<evidence type="ECO:0000313" key="3">
    <source>
        <dbReference type="WBParaSite" id="MhA1_Contig69.frz3.gene1"/>
    </source>
</evidence>
<organism evidence="2 3">
    <name type="scientific">Meloidogyne hapla</name>
    <name type="common">Root-knot nematode worm</name>
    <dbReference type="NCBI Taxonomy" id="6305"/>
    <lineage>
        <taxon>Eukaryota</taxon>
        <taxon>Metazoa</taxon>
        <taxon>Ecdysozoa</taxon>
        <taxon>Nematoda</taxon>
        <taxon>Chromadorea</taxon>
        <taxon>Rhabditida</taxon>
        <taxon>Tylenchina</taxon>
        <taxon>Tylenchomorpha</taxon>
        <taxon>Tylenchoidea</taxon>
        <taxon>Meloidogynidae</taxon>
        <taxon>Meloidogyninae</taxon>
        <taxon>Meloidogyne</taxon>
    </lineage>
</organism>
<feature type="compositionally biased region" description="Basic and acidic residues" evidence="1">
    <location>
        <begin position="629"/>
        <end position="644"/>
    </location>
</feature>
<dbReference type="WBParaSite" id="MhA1_Contig69.frz3.gene1">
    <property type="protein sequence ID" value="MhA1_Contig69.frz3.gene1"/>
    <property type="gene ID" value="MhA1_Contig69.frz3.gene1"/>
</dbReference>
<reference evidence="3" key="1">
    <citation type="submission" date="2016-11" db="UniProtKB">
        <authorList>
            <consortium name="WormBaseParasite"/>
        </authorList>
    </citation>
    <scope>IDENTIFICATION</scope>
</reference>
<proteinExistence type="predicted"/>
<feature type="compositionally biased region" description="Basic and acidic residues" evidence="1">
    <location>
        <begin position="608"/>
        <end position="618"/>
    </location>
</feature>
<name>A0A1I8BVU5_MELHA</name>
<dbReference type="Proteomes" id="UP000095281">
    <property type="component" value="Unplaced"/>
</dbReference>
<protein>
    <submittedName>
        <fullName evidence="3">FAD_binding_3 domain-containing protein</fullName>
    </submittedName>
</protein>